<comment type="caution">
    <text evidence="1">The sequence shown here is derived from an EMBL/GenBank/DDBJ whole genome shotgun (WGS) entry which is preliminary data.</text>
</comment>
<proteinExistence type="predicted"/>
<organism evidence="1">
    <name type="scientific">bioreactor metagenome</name>
    <dbReference type="NCBI Taxonomy" id="1076179"/>
    <lineage>
        <taxon>unclassified sequences</taxon>
        <taxon>metagenomes</taxon>
        <taxon>ecological metagenomes</taxon>
    </lineage>
</organism>
<dbReference type="EMBL" id="VSSQ01048485">
    <property type="protein sequence ID" value="MPN02531.1"/>
    <property type="molecule type" value="Genomic_DNA"/>
</dbReference>
<gene>
    <name evidence="1" type="ORF">SDC9_149747</name>
</gene>
<name>A0A645EKM3_9ZZZZ</name>
<dbReference type="AlphaFoldDB" id="A0A645EKM3"/>
<reference evidence="1" key="1">
    <citation type="submission" date="2019-08" db="EMBL/GenBank/DDBJ databases">
        <authorList>
            <person name="Kucharzyk K."/>
            <person name="Murdoch R.W."/>
            <person name="Higgins S."/>
            <person name="Loffler F."/>
        </authorList>
    </citation>
    <scope>NUCLEOTIDE SEQUENCE</scope>
</reference>
<evidence type="ECO:0000313" key="1">
    <source>
        <dbReference type="EMBL" id="MPN02531.1"/>
    </source>
</evidence>
<accession>A0A645EKM3</accession>
<sequence>MPAFASRGAALLTVSSGRTVLIPVLTSALGHLLSFSMCSLLPFDLRFVDEDLRIFIDGESLYQYIDLDIPDRGHLQQLGLNEIVEVVHIPGVHLEHEVVVPEGFVNVTDLLLVLEIVQYDGHGHPHYLDRNEGLHHPYLPVIYVETITPDHPFFLQPCHPAADCGLGYPLVLAHGAHRLPGVGFHRFQYLDVPVIKNICHGTALHMEGFDIKNVT</sequence>
<protein>
    <submittedName>
        <fullName evidence="1">Uncharacterized protein</fullName>
    </submittedName>
</protein>